<dbReference type="Pfam" id="PF02176">
    <property type="entry name" value="zf-TRAF"/>
    <property type="match status" value="1"/>
</dbReference>
<feature type="compositionally biased region" description="Low complexity" evidence="6">
    <location>
        <begin position="14"/>
        <end position="31"/>
    </location>
</feature>
<dbReference type="EMBL" id="JALLBG020000156">
    <property type="protein sequence ID" value="KAL3761180.1"/>
    <property type="molecule type" value="Genomic_DNA"/>
</dbReference>
<evidence type="ECO:0000259" key="7">
    <source>
        <dbReference type="PROSITE" id="PS50145"/>
    </source>
</evidence>
<comment type="caution">
    <text evidence="8">The sequence shown here is derived from an EMBL/GenBank/DDBJ whole genome shotgun (WGS) entry which is preliminary data.</text>
</comment>
<protein>
    <recommendedName>
        <fullName evidence="7">TRAF-type domain-containing protein</fullName>
    </recommendedName>
</protein>
<feature type="coiled-coil region" evidence="5">
    <location>
        <begin position="555"/>
        <end position="582"/>
    </location>
</feature>
<evidence type="ECO:0000313" key="9">
    <source>
        <dbReference type="Proteomes" id="UP001530293"/>
    </source>
</evidence>
<keyword evidence="2 4" id="KW-0863">Zinc-finger</keyword>
<evidence type="ECO:0000256" key="3">
    <source>
        <dbReference type="ARBA" id="ARBA00022833"/>
    </source>
</evidence>
<proteinExistence type="predicted"/>
<feature type="zinc finger region" description="TRAF-type" evidence="4">
    <location>
        <begin position="473"/>
        <end position="520"/>
    </location>
</feature>
<accession>A0ABD3MAP4</accession>
<gene>
    <name evidence="8" type="ORF">ACHAWU_000275</name>
</gene>
<feature type="domain" description="TRAF-type" evidence="7">
    <location>
        <begin position="473"/>
        <end position="520"/>
    </location>
</feature>
<dbReference type="InterPro" id="IPR013083">
    <property type="entry name" value="Znf_RING/FYVE/PHD"/>
</dbReference>
<keyword evidence="3 4" id="KW-0862">Zinc</keyword>
<dbReference type="SUPFAM" id="SSF49599">
    <property type="entry name" value="TRAF domain-like"/>
    <property type="match status" value="1"/>
</dbReference>
<dbReference type="Gene3D" id="3.30.40.10">
    <property type="entry name" value="Zinc/RING finger domain, C3HC4 (zinc finger)"/>
    <property type="match status" value="1"/>
</dbReference>
<feature type="region of interest" description="Disordered" evidence="6">
    <location>
        <begin position="93"/>
        <end position="165"/>
    </location>
</feature>
<sequence length="627" mass="70792">MPPMPTPPPIAFNPQQQQQQQQQQQHPQPQQNRYERLIEIYENERLWIGRGFSQAGLLPTDRVGPYSTQDGSLSYKTLEEMMDSLLLRRQRGDADNVSDVASGEVQQRRQLRGRGWSFHDDNGNLFRNDEHASDKNNDDDDVDHASSMAKNNDTDAGGEGGGASNIKMEATIQPTTKDDEHDDYHGFTIYISTTNERGLKANDADDDSHPTDEHGWQYYPDFSPRSLSTSCPNSKRGMLDFVRRRKLSRMAVFRPDHFLPKEVYAKCDFCDSNVVNMLSSAMLDALALAALFAYGSKDSITDAQALDLKCKLIDALSIGNNCGYDKSRDEGDEGHTDNYDPWIDVNKVKDRLCTFAGTCVGKRHGLLAHILHPDNNTDVHQNIATYLPAMQSVMSRYLCERERQNLARLLIKDIDRHSYKMHCSTENCAQHSIEAVGGVTSSSDAINLCKFRLVTCSNEGCDASFSSLHQIQHEDVDCQYKILPCPNGCGMNVCRKDVPVHTHDACNLRPAKCPLSDFGCNGIVQAQDVARHLNDTADRHFVLLAHRMLEYQTVMKDMSYHIRLLEENNARLERELRAAAAVNVQCKHDVETVSNEMKKITKRLGALEGTCRAEFKKVEHDRRSHKK</sequence>
<keyword evidence="5" id="KW-0175">Coiled coil</keyword>
<dbReference type="Proteomes" id="UP001530293">
    <property type="component" value="Unassembled WGS sequence"/>
</dbReference>
<evidence type="ECO:0000256" key="6">
    <source>
        <dbReference type="SAM" id="MobiDB-lite"/>
    </source>
</evidence>
<feature type="region of interest" description="Disordered" evidence="6">
    <location>
        <begin position="1"/>
        <end position="31"/>
    </location>
</feature>
<reference evidence="8 9" key="1">
    <citation type="submission" date="2024-10" db="EMBL/GenBank/DDBJ databases">
        <title>Updated reference genomes for cyclostephanoid diatoms.</title>
        <authorList>
            <person name="Roberts W.R."/>
            <person name="Alverson A.J."/>
        </authorList>
    </citation>
    <scope>NUCLEOTIDE SEQUENCE [LARGE SCALE GENOMIC DNA]</scope>
    <source>
        <strain evidence="8 9">AJA232-27</strain>
    </source>
</reference>
<evidence type="ECO:0000256" key="2">
    <source>
        <dbReference type="ARBA" id="ARBA00022771"/>
    </source>
</evidence>
<dbReference type="PANTHER" id="PTHR10131">
    <property type="entry name" value="TNF RECEPTOR ASSOCIATED FACTOR"/>
    <property type="match status" value="1"/>
</dbReference>
<dbReference type="InterPro" id="IPR001293">
    <property type="entry name" value="Znf_TRAF"/>
</dbReference>
<evidence type="ECO:0000313" key="8">
    <source>
        <dbReference type="EMBL" id="KAL3761180.1"/>
    </source>
</evidence>
<evidence type="ECO:0000256" key="1">
    <source>
        <dbReference type="ARBA" id="ARBA00022723"/>
    </source>
</evidence>
<dbReference type="PROSITE" id="PS50145">
    <property type="entry name" value="ZF_TRAF"/>
    <property type="match status" value="1"/>
</dbReference>
<dbReference type="PANTHER" id="PTHR10131:SF94">
    <property type="entry name" value="TNF RECEPTOR-ASSOCIATED FACTOR 4"/>
    <property type="match status" value="1"/>
</dbReference>
<name>A0ABD3MAP4_9STRA</name>
<evidence type="ECO:0000256" key="5">
    <source>
        <dbReference type="SAM" id="Coils"/>
    </source>
</evidence>
<keyword evidence="9" id="KW-1185">Reference proteome</keyword>
<keyword evidence="1 4" id="KW-0479">Metal-binding</keyword>
<organism evidence="8 9">
    <name type="scientific">Discostella pseudostelligera</name>
    <dbReference type="NCBI Taxonomy" id="259834"/>
    <lineage>
        <taxon>Eukaryota</taxon>
        <taxon>Sar</taxon>
        <taxon>Stramenopiles</taxon>
        <taxon>Ochrophyta</taxon>
        <taxon>Bacillariophyta</taxon>
        <taxon>Coscinodiscophyceae</taxon>
        <taxon>Thalassiosirophycidae</taxon>
        <taxon>Stephanodiscales</taxon>
        <taxon>Stephanodiscaceae</taxon>
        <taxon>Discostella</taxon>
    </lineage>
</organism>
<dbReference type="GO" id="GO:0008270">
    <property type="term" value="F:zinc ion binding"/>
    <property type="evidence" value="ECO:0007669"/>
    <property type="project" value="UniProtKB-KW"/>
</dbReference>
<dbReference type="AlphaFoldDB" id="A0ABD3MAP4"/>
<evidence type="ECO:0000256" key="4">
    <source>
        <dbReference type="PROSITE-ProRule" id="PRU00207"/>
    </source>
</evidence>
<feature type="compositionally biased region" description="Pro residues" evidence="6">
    <location>
        <begin position="1"/>
        <end position="11"/>
    </location>
</feature>
<feature type="compositionally biased region" description="Basic and acidic residues" evidence="6">
    <location>
        <begin position="117"/>
        <end position="136"/>
    </location>
</feature>